<keyword evidence="7" id="KW-0573">Peptidoglycan synthesis</keyword>
<evidence type="ECO:0000256" key="8">
    <source>
        <dbReference type="ARBA" id="ARBA00022989"/>
    </source>
</evidence>
<evidence type="ECO:0000313" key="14">
    <source>
        <dbReference type="EMBL" id="ABR48450.1"/>
    </source>
</evidence>
<dbReference type="InterPro" id="IPR001460">
    <property type="entry name" value="PCN-bd_Tpept"/>
</dbReference>
<dbReference type="Gene3D" id="3.40.710.10">
    <property type="entry name" value="DD-peptidase/beta-lactamase superfamily"/>
    <property type="match status" value="1"/>
</dbReference>
<dbReference type="GO" id="GO:0008658">
    <property type="term" value="F:penicillin binding"/>
    <property type="evidence" value="ECO:0007669"/>
    <property type="project" value="InterPro"/>
</dbReference>
<dbReference type="PANTHER" id="PTHR30627:SF2">
    <property type="entry name" value="PEPTIDOGLYCAN D,D-TRANSPEPTIDASE MRDA"/>
    <property type="match status" value="1"/>
</dbReference>
<dbReference type="InterPro" id="IPR005311">
    <property type="entry name" value="PBP_dimer"/>
</dbReference>
<feature type="transmembrane region" description="Helical" evidence="11">
    <location>
        <begin position="12"/>
        <end position="34"/>
    </location>
</feature>
<organism evidence="14 15">
    <name type="scientific">Alkaliphilus metalliredigens (strain QYMF)</name>
    <dbReference type="NCBI Taxonomy" id="293826"/>
    <lineage>
        <taxon>Bacteria</taxon>
        <taxon>Bacillati</taxon>
        <taxon>Bacillota</taxon>
        <taxon>Clostridia</taxon>
        <taxon>Peptostreptococcales</taxon>
        <taxon>Natronincolaceae</taxon>
        <taxon>Alkaliphilus</taxon>
    </lineage>
</organism>
<keyword evidence="4" id="KW-1003">Cell membrane</keyword>
<gene>
    <name evidence="14" type="ordered locus">Amet_2293</name>
</gene>
<dbReference type="GO" id="GO:0071555">
    <property type="term" value="P:cell wall organization"/>
    <property type="evidence" value="ECO:0007669"/>
    <property type="project" value="UniProtKB-KW"/>
</dbReference>
<dbReference type="Pfam" id="PF03717">
    <property type="entry name" value="PBP_dimer"/>
    <property type="match status" value="1"/>
</dbReference>
<dbReference type="GO" id="GO:0005886">
    <property type="term" value="C:plasma membrane"/>
    <property type="evidence" value="ECO:0007669"/>
    <property type="project" value="UniProtKB-SubCell"/>
</dbReference>
<keyword evidence="9 11" id="KW-0472">Membrane</keyword>
<keyword evidence="15" id="KW-1185">Reference proteome</keyword>
<dbReference type="InterPro" id="IPR012338">
    <property type="entry name" value="Beta-lactam/transpept-like"/>
</dbReference>
<evidence type="ECO:0000313" key="15">
    <source>
        <dbReference type="Proteomes" id="UP000001572"/>
    </source>
</evidence>
<keyword evidence="10" id="KW-0961">Cell wall biogenesis/degradation</keyword>
<keyword evidence="8 11" id="KW-1133">Transmembrane helix</keyword>
<evidence type="ECO:0000256" key="11">
    <source>
        <dbReference type="SAM" id="Phobius"/>
    </source>
</evidence>
<dbReference type="HOGENOM" id="CLU_009289_1_1_9"/>
<dbReference type="KEGG" id="amt:Amet_2293"/>
<feature type="domain" description="Penicillin-binding protein dimerisation" evidence="13">
    <location>
        <begin position="54"/>
        <end position="369"/>
    </location>
</feature>
<protein>
    <submittedName>
        <fullName evidence="14">Penicillin-binding protein, transpeptidase</fullName>
    </submittedName>
</protein>
<proteinExistence type="inferred from homology"/>
<dbReference type="Proteomes" id="UP000001572">
    <property type="component" value="Chromosome"/>
</dbReference>
<dbReference type="PANTHER" id="PTHR30627">
    <property type="entry name" value="PEPTIDOGLYCAN D,D-TRANSPEPTIDASE"/>
    <property type="match status" value="1"/>
</dbReference>
<evidence type="ECO:0000259" key="12">
    <source>
        <dbReference type="Pfam" id="PF00905"/>
    </source>
</evidence>
<keyword evidence="6" id="KW-0133">Cell shape</keyword>
<comment type="subcellular location">
    <subcellularLocation>
        <location evidence="2">Cell membrane</location>
    </subcellularLocation>
    <subcellularLocation>
        <location evidence="1">Membrane</location>
        <topology evidence="1">Single-pass membrane protein</topology>
    </subcellularLocation>
</comment>
<dbReference type="GO" id="GO:0008360">
    <property type="term" value="P:regulation of cell shape"/>
    <property type="evidence" value="ECO:0007669"/>
    <property type="project" value="UniProtKB-KW"/>
</dbReference>
<evidence type="ECO:0000259" key="13">
    <source>
        <dbReference type="Pfam" id="PF03717"/>
    </source>
</evidence>
<dbReference type="AlphaFoldDB" id="A6TQI2"/>
<dbReference type="SUPFAM" id="SSF56601">
    <property type="entry name" value="beta-lactamase/transpeptidase-like"/>
    <property type="match status" value="2"/>
</dbReference>
<evidence type="ECO:0000256" key="6">
    <source>
        <dbReference type="ARBA" id="ARBA00022960"/>
    </source>
</evidence>
<feature type="domain" description="Penicillin-binding protein transpeptidase" evidence="12">
    <location>
        <begin position="432"/>
        <end position="609"/>
    </location>
</feature>
<feature type="domain" description="Penicillin-binding protein transpeptidase" evidence="12">
    <location>
        <begin position="696"/>
        <end position="815"/>
    </location>
</feature>
<evidence type="ECO:0000256" key="9">
    <source>
        <dbReference type="ARBA" id="ARBA00023136"/>
    </source>
</evidence>
<dbReference type="eggNOG" id="COG0768">
    <property type="taxonomic scope" value="Bacteria"/>
</dbReference>
<evidence type="ECO:0000256" key="4">
    <source>
        <dbReference type="ARBA" id="ARBA00022475"/>
    </source>
</evidence>
<dbReference type="STRING" id="293826.Amet_2293"/>
<evidence type="ECO:0000256" key="1">
    <source>
        <dbReference type="ARBA" id="ARBA00004167"/>
    </source>
</evidence>
<comment type="similarity">
    <text evidence="3">Belongs to the transpeptidase family.</text>
</comment>
<evidence type="ECO:0000256" key="5">
    <source>
        <dbReference type="ARBA" id="ARBA00022692"/>
    </source>
</evidence>
<dbReference type="GO" id="GO:0071972">
    <property type="term" value="F:peptidoglycan L,D-transpeptidase activity"/>
    <property type="evidence" value="ECO:0007669"/>
    <property type="project" value="TreeGrafter"/>
</dbReference>
<evidence type="ECO:0000256" key="3">
    <source>
        <dbReference type="ARBA" id="ARBA00007171"/>
    </source>
</evidence>
<reference evidence="15" key="1">
    <citation type="journal article" date="2016" name="Genome Announc.">
        <title>Complete genome sequence of Alkaliphilus metalliredigens strain QYMF, an alkaliphilic and metal-reducing bacterium isolated from borax-contaminated leachate ponds.</title>
        <authorList>
            <person name="Hwang C."/>
            <person name="Copeland A."/>
            <person name="Lucas S."/>
            <person name="Lapidus A."/>
            <person name="Barry K."/>
            <person name="Detter J.C."/>
            <person name="Glavina Del Rio T."/>
            <person name="Hammon N."/>
            <person name="Israni S."/>
            <person name="Dalin E."/>
            <person name="Tice H."/>
            <person name="Pitluck S."/>
            <person name="Chertkov O."/>
            <person name="Brettin T."/>
            <person name="Bruce D."/>
            <person name="Han C."/>
            <person name="Schmutz J."/>
            <person name="Larimer F."/>
            <person name="Land M.L."/>
            <person name="Hauser L."/>
            <person name="Kyrpides N."/>
            <person name="Mikhailova N."/>
            <person name="Ye Q."/>
            <person name="Zhou J."/>
            <person name="Richardson P."/>
            <person name="Fields M.W."/>
        </authorList>
    </citation>
    <scope>NUCLEOTIDE SEQUENCE [LARGE SCALE GENOMIC DNA]</scope>
    <source>
        <strain evidence="15">QYMF</strain>
    </source>
</reference>
<dbReference type="InterPro" id="IPR036138">
    <property type="entry name" value="PBP_dimer_sf"/>
</dbReference>
<sequence>MIFKKLQDRFNVMILIVATIFIAIAFQLASIMLVQGDHYREQAENRIVKSIPATAARGEIRDRYGRLLAGNRPSFTLQIMKNEVVDESINEVALKLIEILEEDDNRYNDDFPIVFTEEGDYAFTYDMEIESWKMRHSLEEVKSAVDAFEILRRRYDIQGDVTIEEIVEAEENRIALEIQQQFIEIPNLSVPISILTWKFIDEMRKDQWLQGYHITDFEVSAYDAFKMLREEIYKIPETYSDLEARKIMVVREHLRNQGYLQYQPVKLAQDISASAVAQIEENIYDLPGVNIAVEPIRYYPNDKLASHLLGSLGKISQQHEIDRFVRELNYLASDIIGKTGLEHSFEETLKGKDGSQRMIVDARGRLIDVVERKEPIPGDTLYLTIDANLQRVAEETLEEVLTTLQAGGIYESRWGNTNYLGTSGRMSNATSGSVVVTDVKTGELLALANYPSYDPNNFATGISMTDWQALMPENERDPLAPRPLQNIALSTAIQPGSTFKMAVGLAGIDQGLSPKYEILDRGFIQVGGHSFGNWLWNTRRGTMGRQNLAQAIAQSNNYYFYSLANGYDYGSSRPLPIRMNMDILVDYTKKLGLDERTGIEIQVPRERSGGVPSIENKLRTVKVMLRNHLNRQMSVEDLDETKVEVSRIVLDEIIEQIVDWADENPSRGVLYNRLLELGLREEKVSLYTDIVKYSYYNQARWSVADTMNFAIGQGEHTYTPIQMTNYMAILANGGYRYNVSTVRKTQSFDGSNTMLYPPELVEKIELNDYGNLDEVNYGMLMVTESSISNIGSARNYFNQFPIKVAAKTGTAQRSGKIPPIDEEVYLKQHMRSFQVSEEAVALKTDELMEANRDNARFQDRGYAMRQAIKALNPSIKDADLDRFKEDYDHYAWFTGFAPYDDPEIAITVLIFQGGSGGYGAPILREIVAEYMGLNALEHQEPFMIDNRLAR</sequence>
<dbReference type="OrthoDB" id="9757901at2"/>
<dbReference type="GO" id="GO:0009252">
    <property type="term" value="P:peptidoglycan biosynthetic process"/>
    <property type="evidence" value="ECO:0007669"/>
    <property type="project" value="UniProtKB-KW"/>
</dbReference>
<evidence type="ECO:0000256" key="10">
    <source>
        <dbReference type="ARBA" id="ARBA00023316"/>
    </source>
</evidence>
<accession>A6TQI2</accession>
<dbReference type="Gene3D" id="3.90.1310.10">
    <property type="entry name" value="Penicillin-binding protein 2a (Domain 2)"/>
    <property type="match status" value="2"/>
</dbReference>
<dbReference type="SUPFAM" id="SSF56519">
    <property type="entry name" value="Penicillin binding protein dimerisation domain"/>
    <property type="match status" value="1"/>
</dbReference>
<evidence type="ECO:0000256" key="2">
    <source>
        <dbReference type="ARBA" id="ARBA00004236"/>
    </source>
</evidence>
<evidence type="ECO:0000256" key="7">
    <source>
        <dbReference type="ARBA" id="ARBA00022984"/>
    </source>
</evidence>
<keyword evidence="5 11" id="KW-0812">Transmembrane</keyword>
<name>A6TQI2_ALKMQ</name>
<dbReference type="InterPro" id="IPR050515">
    <property type="entry name" value="Beta-lactam/transpept"/>
</dbReference>
<dbReference type="EMBL" id="CP000724">
    <property type="protein sequence ID" value="ABR48450.1"/>
    <property type="molecule type" value="Genomic_DNA"/>
</dbReference>
<dbReference type="Pfam" id="PF00905">
    <property type="entry name" value="Transpeptidase"/>
    <property type="match status" value="2"/>
</dbReference>